<dbReference type="Proteomes" id="UP000612893">
    <property type="component" value="Unassembled WGS sequence"/>
</dbReference>
<gene>
    <name evidence="2" type="ORF">JF922_18035</name>
</gene>
<dbReference type="PANTHER" id="PTHR43841:SF3">
    <property type="entry name" value="(3R)-HYDROXYACYL-ACP DEHYDRATASE SUBUNIT HADB"/>
    <property type="match status" value="1"/>
</dbReference>
<dbReference type="PANTHER" id="PTHR43841">
    <property type="entry name" value="3-HYDROXYACYL-THIOESTER DEHYDRATASE HTDX-RELATED"/>
    <property type="match status" value="1"/>
</dbReference>
<dbReference type="InterPro" id="IPR002539">
    <property type="entry name" value="MaoC-like_dom"/>
</dbReference>
<name>A0A934KCM2_9BACT</name>
<dbReference type="CDD" id="cd03441">
    <property type="entry name" value="R_hydratase_like"/>
    <property type="match status" value="1"/>
</dbReference>
<dbReference type="Gene3D" id="3.10.129.10">
    <property type="entry name" value="Hotdog Thioesterase"/>
    <property type="match status" value="1"/>
</dbReference>
<proteinExistence type="predicted"/>
<evidence type="ECO:0000259" key="1">
    <source>
        <dbReference type="Pfam" id="PF01575"/>
    </source>
</evidence>
<dbReference type="InterPro" id="IPR029069">
    <property type="entry name" value="HotDog_dom_sf"/>
</dbReference>
<evidence type="ECO:0000313" key="2">
    <source>
        <dbReference type="EMBL" id="MBJ7599963.1"/>
    </source>
</evidence>
<accession>A0A934KCM2</accession>
<dbReference type="PRINTS" id="PR01483">
    <property type="entry name" value="FASYNTHASE"/>
</dbReference>
<organism evidence="2 3">
    <name type="scientific">Candidatus Nephthysia bennettiae</name>
    <dbReference type="NCBI Taxonomy" id="3127016"/>
    <lineage>
        <taxon>Bacteria</taxon>
        <taxon>Bacillati</taxon>
        <taxon>Candidatus Dormiibacterota</taxon>
        <taxon>Candidatus Dormibacteria</taxon>
        <taxon>Candidatus Dormibacterales</taxon>
        <taxon>Candidatus Dormibacteraceae</taxon>
        <taxon>Candidatus Nephthysia</taxon>
    </lineage>
</organism>
<dbReference type="Pfam" id="PF01575">
    <property type="entry name" value="MaoC_dehydratas"/>
    <property type="match status" value="1"/>
</dbReference>
<comment type="caution">
    <text evidence="2">The sequence shown here is derived from an EMBL/GenBank/DDBJ whole genome shotgun (WGS) entry which is preliminary data.</text>
</comment>
<dbReference type="EMBL" id="JAEKNR010000178">
    <property type="protein sequence ID" value="MBJ7599963.1"/>
    <property type="molecule type" value="Genomic_DNA"/>
</dbReference>
<keyword evidence="3" id="KW-1185">Reference proteome</keyword>
<dbReference type="AlphaFoldDB" id="A0A934KCM2"/>
<reference evidence="2" key="1">
    <citation type="submission" date="2020-10" db="EMBL/GenBank/DDBJ databases">
        <title>Ca. Dormibacterota MAGs.</title>
        <authorList>
            <person name="Montgomery K."/>
        </authorList>
    </citation>
    <scope>NUCLEOTIDE SEQUENCE [LARGE SCALE GENOMIC DNA]</scope>
    <source>
        <strain evidence="2">SC8812_S17_10</strain>
    </source>
</reference>
<sequence>MPLPNALRGPGERRLRELVVTFTPEQIADYAEASGDRNPIHLDDDFARSVGLPGVIAHGMLQMGLLARVAGDPARLRRLSCRFAGMVRPGDTVTFRATENGDQVGLSAVNQDGQPVLTRASAELRPTEAARP</sequence>
<dbReference type="InterPro" id="IPR003965">
    <property type="entry name" value="Fatty_acid_synthase"/>
</dbReference>
<protein>
    <submittedName>
        <fullName evidence="2">MaoC family dehydratase</fullName>
    </submittedName>
</protein>
<dbReference type="SUPFAM" id="SSF54637">
    <property type="entry name" value="Thioesterase/thiol ester dehydrase-isomerase"/>
    <property type="match status" value="1"/>
</dbReference>
<evidence type="ECO:0000313" key="3">
    <source>
        <dbReference type="Proteomes" id="UP000612893"/>
    </source>
</evidence>
<feature type="domain" description="MaoC-like" evidence="1">
    <location>
        <begin position="10"/>
        <end position="105"/>
    </location>
</feature>